<keyword evidence="3" id="KW-1185">Reference proteome</keyword>
<feature type="compositionally biased region" description="Low complexity" evidence="1">
    <location>
        <begin position="212"/>
        <end position="226"/>
    </location>
</feature>
<protein>
    <submittedName>
        <fullName evidence="2">Uncharacterized protein</fullName>
    </submittedName>
</protein>
<name>A0ABQ9FGA9_TEGGR</name>
<dbReference type="PANTHER" id="PTHR31191:SF4">
    <property type="entry name" value="CENTROSOMAL PROTEIN OF 126 KDA"/>
    <property type="match status" value="1"/>
</dbReference>
<proteinExistence type="predicted"/>
<dbReference type="PANTHER" id="PTHR31191">
    <property type="entry name" value="CENTROSOMAL PROTEIN CEP126"/>
    <property type="match status" value="1"/>
</dbReference>
<feature type="compositionally biased region" description="Polar residues" evidence="1">
    <location>
        <begin position="382"/>
        <end position="398"/>
    </location>
</feature>
<dbReference type="EMBL" id="JARBDR010000337">
    <property type="protein sequence ID" value="KAJ8315557.1"/>
    <property type="molecule type" value="Genomic_DNA"/>
</dbReference>
<feature type="region of interest" description="Disordered" evidence="1">
    <location>
        <begin position="197"/>
        <end position="226"/>
    </location>
</feature>
<accession>A0ABQ9FGA9</accession>
<feature type="compositionally biased region" description="Basic and acidic residues" evidence="1">
    <location>
        <begin position="45"/>
        <end position="83"/>
    </location>
</feature>
<dbReference type="Proteomes" id="UP001217089">
    <property type="component" value="Unassembled WGS sequence"/>
</dbReference>
<feature type="compositionally biased region" description="Polar residues" evidence="1">
    <location>
        <begin position="300"/>
        <end position="321"/>
    </location>
</feature>
<feature type="compositionally biased region" description="Polar residues" evidence="1">
    <location>
        <begin position="455"/>
        <end position="464"/>
    </location>
</feature>
<evidence type="ECO:0000256" key="1">
    <source>
        <dbReference type="SAM" id="MobiDB-lite"/>
    </source>
</evidence>
<feature type="region of interest" description="Disordered" evidence="1">
    <location>
        <begin position="444"/>
        <end position="464"/>
    </location>
</feature>
<sequence>MAKATHILAGAYSNHYQAIEKQHVEHLKQLAENESLDAIARSKKLTLETNKRRKAQAEKRKQEADKEEKRNTSPARALDEALKIVRRSSSATRHNSARARSPRRTHSRENSDPLNRPYVNKYAVNNRPASPSSPKGRDPNKLHNNSLKNLNNSKSLFEQQLEQQQQFLIEQHQRALQEFNVEINSDREVLPADQQYEQSNGLERSESLSSVDSLEGSGSQDSLQQSCDLSYSHIEKAGNNVINENYVTGNDTKQVMPEHVKFITNGNGGWSYTNTKNALQNGANYTKDISGKIDSFNVNTSGKTTQEVPPNNASFQQTFGQQKEVDSRPKVQARAWVTPSPAEQDQNKSNNMYGAQNLVTKSSPYSSRSTLTSVTTTTAYSKGNSVQSPQQYTQSNGWNDEPKKKSVRFSEFNDYAEHYGHDEREDDTMDEGILFTRRIRVPSTMTQKPPRPVSAKTTTQTAKVDPQIRSSTSCQCWNSKNNAYISAAAQINNSSTSCCSYNYPQFRINL</sequence>
<evidence type="ECO:0000313" key="3">
    <source>
        <dbReference type="Proteomes" id="UP001217089"/>
    </source>
</evidence>
<gene>
    <name evidence="2" type="ORF">KUTeg_007707</name>
</gene>
<reference evidence="2 3" key="1">
    <citation type="submission" date="2022-12" db="EMBL/GenBank/DDBJ databases">
        <title>Chromosome-level genome of Tegillarca granosa.</title>
        <authorList>
            <person name="Kim J."/>
        </authorList>
    </citation>
    <scope>NUCLEOTIDE SEQUENCE [LARGE SCALE GENOMIC DNA]</scope>
    <source>
        <strain evidence="2">Teg-2019</strain>
        <tissue evidence="2">Adductor muscle</tissue>
    </source>
</reference>
<feature type="compositionally biased region" description="Basic residues" evidence="1">
    <location>
        <begin position="95"/>
        <end position="106"/>
    </location>
</feature>
<feature type="region of interest" description="Disordered" evidence="1">
    <location>
        <begin position="376"/>
        <end position="404"/>
    </location>
</feature>
<organism evidence="2 3">
    <name type="scientific">Tegillarca granosa</name>
    <name type="common">Malaysian cockle</name>
    <name type="synonym">Anadara granosa</name>
    <dbReference type="NCBI Taxonomy" id="220873"/>
    <lineage>
        <taxon>Eukaryota</taxon>
        <taxon>Metazoa</taxon>
        <taxon>Spiralia</taxon>
        <taxon>Lophotrochozoa</taxon>
        <taxon>Mollusca</taxon>
        <taxon>Bivalvia</taxon>
        <taxon>Autobranchia</taxon>
        <taxon>Pteriomorphia</taxon>
        <taxon>Arcoida</taxon>
        <taxon>Arcoidea</taxon>
        <taxon>Arcidae</taxon>
        <taxon>Tegillarca</taxon>
    </lineage>
</organism>
<evidence type="ECO:0000313" key="2">
    <source>
        <dbReference type="EMBL" id="KAJ8315557.1"/>
    </source>
</evidence>
<dbReference type="InterPro" id="IPR028257">
    <property type="entry name" value="CEP126"/>
</dbReference>
<feature type="region of interest" description="Disordered" evidence="1">
    <location>
        <begin position="300"/>
        <end position="328"/>
    </location>
</feature>
<feature type="compositionally biased region" description="Polar residues" evidence="1">
    <location>
        <begin position="197"/>
        <end position="211"/>
    </location>
</feature>
<comment type="caution">
    <text evidence="2">The sequence shown here is derived from an EMBL/GenBank/DDBJ whole genome shotgun (WGS) entry which is preliminary data.</text>
</comment>
<feature type="region of interest" description="Disordered" evidence="1">
    <location>
        <begin position="41"/>
        <end position="148"/>
    </location>
</feature>